<comment type="subcellular location">
    <subcellularLocation>
        <location evidence="1">Cytoplasm</location>
    </subcellularLocation>
</comment>
<comment type="similarity">
    <text evidence="2">Belongs to the SMAUG family.</text>
</comment>
<gene>
    <name evidence="7" type="ORF">GSOID_T00010560001</name>
</gene>
<evidence type="ECO:0000256" key="2">
    <source>
        <dbReference type="ARBA" id="ARBA00008232"/>
    </source>
</evidence>
<dbReference type="FunCoup" id="E4XGF1">
    <property type="interactions" value="16"/>
</dbReference>
<dbReference type="PANTHER" id="PTHR12515:SF5">
    <property type="entry name" value="PROTEIN SMAUG"/>
    <property type="match status" value="1"/>
</dbReference>
<evidence type="ECO:0000256" key="1">
    <source>
        <dbReference type="ARBA" id="ARBA00004496"/>
    </source>
</evidence>
<dbReference type="OrthoDB" id="2155283at2759"/>
<dbReference type="Pfam" id="PF00536">
    <property type="entry name" value="SAM_1"/>
    <property type="match status" value="1"/>
</dbReference>
<keyword evidence="8" id="KW-1185">Reference proteome</keyword>
<evidence type="ECO:0000256" key="4">
    <source>
        <dbReference type="ARBA" id="ARBA00022884"/>
    </source>
</evidence>
<organism evidence="7">
    <name type="scientific">Oikopleura dioica</name>
    <name type="common">Tunicate</name>
    <dbReference type="NCBI Taxonomy" id="34765"/>
    <lineage>
        <taxon>Eukaryota</taxon>
        <taxon>Metazoa</taxon>
        <taxon>Chordata</taxon>
        <taxon>Tunicata</taxon>
        <taxon>Appendicularia</taxon>
        <taxon>Copelata</taxon>
        <taxon>Oikopleuridae</taxon>
        <taxon>Oikopleura</taxon>
    </lineage>
</organism>
<dbReference type="InterPro" id="IPR001660">
    <property type="entry name" value="SAM"/>
</dbReference>
<dbReference type="Gene3D" id="1.10.150.50">
    <property type="entry name" value="Transcription Factor, Ets-1"/>
    <property type="match status" value="1"/>
</dbReference>
<dbReference type="EMBL" id="FN653047">
    <property type="protein sequence ID" value="CBY09749.1"/>
    <property type="molecule type" value="Genomic_DNA"/>
</dbReference>
<name>E4XGF1_OIKDI</name>
<dbReference type="InterPro" id="IPR050897">
    <property type="entry name" value="SMAUG/VTS1_RNA-bind"/>
</dbReference>
<dbReference type="PANTHER" id="PTHR12515">
    <property type="entry name" value="STERILE ALPHA MOTIF DOMAIN CONTAINING PROTEIN 4-RELATED"/>
    <property type="match status" value="1"/>
</dbReference>
<dbReference type="GO" id="GO:0003729">
    <property type="term" value="F:mRNA binding"/>
    <property type="evidence" value="ECO:0007669"/>
    <property type="project" value="TreeGrafter"/>
</dbReference>
<dbReference type="SMART" id="SM00454">
    <property type="entry name" value="SAM"/>
    <property type="match status" value="1"/>
</dbReference>
<sequence>MLYREQIQTLKSWSSRWGSSEQVCAIFSLAQLLTRDIDKKFVYTILKQLANDVDEDTRSLEGAANNSAWSERLLQEDAPKIATALIDHLPLVTDHSLSARYMDLLSKVLMFSIKEEKLLEDSRQLLSIAIIHPIFKNDQRDLEKYAAMLQSKMVFQEQRDEKIDVTSSDEFSEDDDFSEDFISTSDSDDHCEYTDIEHINTFLDPDSGMEDVPNWLKSLRLHKYQYLFAKLTYEDMLGLTEEKLAEQNVTKGARKKIASSVSRLRFRADKLREIEKDIPTYGSALSAIRLRERLKEMKEIIETPLKRPVGNDEDLPGLFTNALGKLYANIHFYESDEENLKTFVTIAEDAMRKHCLSEAQRGQIRNWHEKIFAIYQHIPKRKTKVLSIQHRRISSRGNGMSRGKSRHMRGISQPATQGQNMSLTWSNPYNNFNNSAGSMSPNIFHKRASSLDVTHLIHHSANHQSQESLIQHSSQQSLSRPPLSVQPSLQSSTASLSGDYNNRFDQDPGLSSSYLY</sequence>
<proteinExistence type="inferred from homology"/>
<dbReference type="GO" id="GO:0000289">
    <property type="term" value="P:nuclear-transcribed mRNA poly(A) tail shortening"/>
    <property type="evidence" value="ECO:0007669"/>
    <property type="project" value="TreeGrafter"/>
</dbReference>
<feature type="domain" description="SAM" evidence="6">
    <location>
        <begin position="205"/>
        <end position="267"/>
    </location>
</feature>
<dbReference type="InterPro" id="IPR058599">
    <property type="entry name" value="PHAT_Smg/ZCCHC2-like"/>
</dbReference>
<dbReference type="InterPro" id="IPR037093">
    <property type="entry name" value="PHAT_dom_sf"/>
</dbReference>
<dbReference type="GO" id="GO:0000932">
    <property type="term" value="C:P-body"/>
    <property type="evidence" value="ECO:0007669"/>
    <property type="project" value="TreeGrafter"/>
</dbReference>
<dbReference type="Pfam" id="PF26034">
    <property type="entry name" value="PHAT_SMAUG"/>
    <property type="match status" value="1"/>
</dbReference>
<dbReference type="InterPro" id="IPR013761">
    <property type="entry name" value="SAM/pointed_sf"/>
</dbReference>
<dbReference type="AlphaFoldDB" id="E4XGF1"/>
<dbReference type="Gene3D" id="1.25.40.170">
    <property type="entry name" value="Smaug, PHAT domain"/>
    <property type="match status" value="1"/>
</dbReference>
<feature type="region of interest" description="Disordered" evidence="5">
    <location>
        <begin position="385"/>
        <end position="419"/>
    </location>
</feature>
<protein>
    <recommendedName>
        <fullName evidence="6">SAM domain-containing protein</fullName>
    </recommendedName>
</protein>
<evidence type="ECO:0000256" key="3">
    <source>
        <dbReference type="ARBA" id="ARBA00022490"/>
    </source>
</evidence>
<keyword evidence="3" id="KW-0963">Cytoplasm</keyword>
<reference evidence="7" key="1">
    <citation type="journal article" date="2010" name="Science">
        <title>Plasticity of animal genome architecture unmasked by rapid evolution of a pelagic tunicate.</title>
        <authorList>
            <person name="Denoeud F."/>
            <person name="Henriet S."/>
            <person name="Mungpakdee S."/>
            <person name="Aury J.M."/>
            <person name="Da Silva C."/>
            <person name="Brinkmann H."/>
            <person name="Mikhaleva J."/>
            <person name="Olsen L.C."/>
            <person name="Jubin C."/>
            <person name="Canestro C."/>
            <person name="Bouquet J.M."/>
            <person name="Danks G."/>
            <person name="Poulain J."/>
            <person name="Campsteijn C."/>
            <person name="Adamski M."/>
            <person name="Cross I."/>
            <person name="Yadetie F."/>
            <person name="Muffato M."/>
            <person name="Louis A."/>
            <person name="Butcher S."/>
            <person name="Tsagkogeorga G."/>
            <person name="Konrad A."/>
            <person name="Singh S."/>
            <person name="Jensen M.F."/>
            <person name="Cong E.H."/>
            <person name="Eikeseth-Otteraa H."/>
            <person name="Noel B."/>
            <person name="Anthouard V."/>
            <person name="Porcel B.M."/>
            <person name="Kachouri-Lafond R."/>
            <person name="Nishino A."/>
            <person name="Ugolini M."/>
            <person name="Chourrout P."/>
            <person name="Nishida H."/>
            <person name="Aasland R."/>
            <person name="Huzurbazar S."/>
            <person name="Westhof E."/>
            <person name="Delsuc F."/>
            <person name="Lehrach H."/>
            <person name="Reinhardt R."/>
            <person name="Weissenbach J."/>
            <person name="Roy S.W."/>
            <person name="Artiguenave F."/>
            <person name="Postlethwait J.H."/>
            <person name="Manak J.R."/>
            <person name="Thompson E.M."/>
            <person name="Jaillon O."/>
            <person name="Du Pasquier L."/>
            <person name="Boudinot P."/>
            <person name="Liberles D.A."/>
            <person name="Volff J.N."/>
            <person name="Philippe H."/>
            <person name="Lenhard B."/>
            <person name="Roest Crollius H."/>
            <person name="Wincker P."/>
            <person name="Chourrout D."/>
        </authorList>
    </citation>
    <scope>NUCLEOTIDE SEQUENCE [LARGE SCALE GENOMIC DNA]</scope>
</reference>
<keyword evidence="4" id="KW-0694">RNA-binding</keyword>
<accession>E4XGF1</accession>
<dbReference type="Proteomes" id="UP000001307">
    <property type="component" value="Unassembled WGS sequence"/>
</dbReference>
<feature type="region of interest" description="Disordered" evidence="5">
    <location>
        <begin position="462"/>
        <end position="516"/>
    </location>
</feature>
<dbReference type="InParanoid" id="E4XGF1"/>
<dbReference type="SUPFAM" id="SSF47769">
    <property type="entry name" value="SAM/Pointed domain"/>
    <property type="match status" value="1"/>
</dbReference>
<evidence type="ECO:0000313" key="7">
    <source>
        <dbReference type="EMBL" id="CBY09749.1"/>
    </source>
</evidence>
<feature type="compositionally biased region" description="Low complexity" evidence="5">
    <location>
        <begin position="463"/>
        <end position="492"/>
    </location>
</feature>
<evidence type="ECO:0000256" key="5">
    <source>
        <dbReference type="SAM" id="MobiDB-lite"/>
    </source>
</evidence>
<feature type="compositionally biased region" description="Basic residues" evidence="5">
    <location>
        <begin position="385"/>
        <end position="394"/>
    </location>
</feature>
<dbReference type="GO" id="GO:0030371">
    <property type="term" value="F:translation repressor activity"/>
    <property type="evidence" value="ECO:0007669"/>
    <property type="project" value="InterPro"/>
</dbReference>
<evidence type="ECO:0000259" key="6">
    <source>
        <dbReference type="SMART" id="SM00454"/>
    </source>
</evidence>
<evidence type="ECO:0000313" key="8">
    <source>
        <dbReference type="Proteomes" id="UP000001307"/>
    </source>
</evidence>